<feature type="binding site" evidence="2">
    <location>
        <position position="17"/>
    </location>
    <ligand>
        <name>Mg(2+)</name>
        <dbReference type="ChEBI" id="CHEBI:18420"/>
    </ligand>
</feature>
<comment type="subunit">
    <text evidence="2">Homodimer.</text>
</comment>
<dbReference type="FunFam" id="3.40.1180.10:FF:000001">
    <property type="entry name" value="(2E,6E)-farnesyl-diphosphate-specific ditrans,polycis-undecaprenyl-diphosphate synthase"/>
    <property type="match status" value="1"/>
</dbReference>
<comment type="similarity">
    <text evidence="2">Belongs to the UPP synthase family.</text>
</comment>
<name>A0A8J7SL63_9BACT</name>
<dbReference type="InterPro" id="IPR036424">
    <property type="entry name" value="UPP_synth-like_sf"/>
</dbReference>
<accession>A0A8J7SL63</accession>
<dbReference type="RefSeq" id="WP_200312191.1">
    <property type="nucleotide sequence ID" value="NZ_JAENIM010000044.1"/>
</dbReference>
<comment type="cofactor">
    <cofactor evidence="2">
        <name>Mg(2+)</name>
        <dbReference type="ChEBI" id="CHEBI:18420"/>
    </cofactor>
    <text evidence="2">Binds 2 magnesium ions per subunit.</text>
</comment>
<dbReference type="GO" id="GO:0045547">
    <property type="term" value="F:ditrans,polycis-polyprenyl diphosphate synthase [(2E,6E)-farnesyl diphosphate specific] activity"/>
    <property type="evidence" value="ECO:0007669"/>
    <property type="project" value="TreeGrafter"/>
</dbReference>
<sequence>MSELNSNVPRHIAVIMDGNGRWANERGLPRRDGHRAGAESVREAVDACRELGVEYLTLYAFSSENWKRPKAEVEALMSLLEKFLKDKLPEMLKQNVRLHAIGQLDRLPAKCRKQIDKSINKTASNTGLNLVLALSYGAREEIVDAAKQLAQKVADGELAPEQIDNQLFASHLYTADFPDPDLMIRTSGELRVSNFLLWQISYAELVISQKFWPDFRAADMHAAVAEYGKRNRRFGELK</sequence>
<dbReference type="Pfam" id="PF01255">
    <property type="entry name" value="Prenyltransf"/>
    <property type="match status" value="1"/>
</dbReference>
<dbReference type="EMBL" id="JAENIM010000044">
    <property type="protein sequence ID" value="MBK1792176.1"/>
    <property type="molecule type" value="Genomic_DNA"/>
</dbReference>
<feature type="active site" description="Proton acceptor" evidence="2">
    <location>
        <position position="65"/>
    </location>
</feature>
<dbReference type="GO" id="GO:0016094">
    <property type="term" value="P:polyprenol biosynthetic process"/>
    <property type="evidence" value="ECO:0007669"/>
    <property type="project" value="TreeGrafter"/>
</dbReference>
<reference evidence="3" key="1">
    <citation type="submission" date="2021-01" db="EMBL/GenBank/DDBJ databases">
        <title>Modified the classification status of verrucomicrobia.</title>
        <authorList>
            <person name="Feng X."/>
        </authorList>
    </citation>
    <scope>NUCLEOTIDE SEQUENCE</scope>
    <source>
        <strain evidence="3">_KCTC 22039</strain>
    </source>
</reference>
<feature type="binding site" evidence="2">
    <location>
        <position position="185"/>
    </location>
    <ligand>
        <name>substrate</name>
    </ligand>
</feature>
<dbReference type="CDD" id="cd00475">
    <property type="entry name" value="Cis_IPPS"/>
    <property type="match status" value="1"/>
</dbReference>
<dbReference type="PANTHER" id="PTHR10291">
    <property type="entry name" value="DEHYDRODOLICHYL DIPHOSPHATE SYNTHASE FAMILY MEMBER"/>
    <property type="match status" value="1"/>
</dbReference>
<keyword evidence="2" id="KW-0460">Magnesium</keyword>
<keyword evidence="4" id="KW-1185">Reference proteome</keyword>
<keyword evidence="2" id="KW-0479">Metal-binding</keyword>
<dbReference type="NCBIfam" id="TIGR00055">
    <property type="entry name" value="uppS"/>
    <property type="match status" value="1"/>
</dbReference>
<dbReference type="Proteomes" id="UP000624703">
    <property type="component" value="Unassembled WGS sequence"/>
</dbReference>
<feature type="binding site" evidence="2">
    <location>
        <position position="66"/>
    </location>
    <ligand>
        <name>substrate</name>
    </ligand>
</feature>
<dbReference type="PANTHER" id="PTHR10291:SF0">
    <property type="entry name" value="DEHYDRODOLICHYL DIPHOSPHATE SYNTHASE 2"/>
    <property type="match status" value="1"/>
</dbReference>
<proteinExistence type="inferred from homology"/>
<evidence type="ECO:0000313" key="4">
    <source>
        <dbReference type="Proteomes" id="UP000624703"/>
    </source>
</evidence>
<evidence type="ECO:0000256" key="2">
    <source>
        <dbReference type="HAMAP-Rule" id="MF_01139"/>
    </source>
</evidence>
<dbReference type="HAMAP" id="MF_01139">
    <property type="entry name" value="ISPT"/>
    <property type="match status" value="1"/>
</dbReference>
<gene>
    <name evidence="3" type="ORF">JIN82_13525</name>
</gene>
<evidence type="ECO:0000256" key="1">
    <source>
        <dbReference type="ARBA" id="ARBA00022679"/>
    </source>
</evidence>
<feature type="binding site" evidence="2">
    <location>
        <position position="34"/>
    </location>
    <ligand>
        <name>substrate</name>
    </ligand>
</feature>
<dbReference type="EC" id="2.5.1.-" evidence="2"/>
<dbReference type="InterPro" id="IPR001441">
    <property type="entry name" value="UPP_synth-like"/>
</dbReference>
<feature type="active site" evidence="2">
    <location>
        <position position="17"/>
    </location>
</feature>
<feature type="binding site" evidence="2">
    <location>
        <position position="22"/>
    </location>
    <ligand>
        <name>substrate</name>
    </ligand>
</feature>
<protein>
    <recommendedName>
        <fullName evidence="2">Isoprenyl transferase</fullName>
        <ecNumber evidence="2">2.5.1.-</ecNumber>
    </recommendedName>
</protein>
<keyword evidence="1 2" id="KW-0808">Transferase</keyword>
<dbReference type="NCBIfam" id="NF011405">
    <property type="entry name" value="PRK14830.1"/>
    <property type="match status" value="1"/>
</dbReference>
<comment type="caution">
    <text evidence="3">The sequence shown here is derived from an EMBL/GenBank/DDBJ whole genome shotgun (WGS) entry which is preliminary data.</text>
</comment>
<organism evidence="3 4">
    <name type="scientific">Persicirhabdus sediminis</name>
    <dbReference type="NCBI Taxonomy" id="454144"/>
    <lineage>
        <taxon>Bacteria</taxon>
        <taxon>Pseudomonadati</taxon>
        <taxon>Verrucomicrobiota</taxon>
        <taxon>Verrucomicrobiia</taxon>
        <taxon>Verrucomicrobiales</taxon>
        <taxon>Verrucomicrobiaceae</taxon>
        <taxon>Persicirhabdus</taxon>
    </lineage>
</organism>
<feature type="binding site" evidence="2">
    <location>
        <begin position="18"/>
        <end position="21"/>
    </location>
    <ligand>
        <name>substrate</name>
    </ligand>
</feature>
<dbReference type="Gene3D" id="3.40.1180.10">
    <property type="entry name" value="Decaprenyl diphosphate synthase-like"/>
    <property type="match status" value="1"/>
</dbReference>
<dbReference type="AlphaFoldDB" id="A0A8J7SL63"/>
<feature type="binding site" evidence="2">
    <location>
        <begin position="62"/>
        <end position="64"/>
    </location>
    <ligand>
        <name>substrate</name>
    </ligand>
</feature>
<feature type="binding site" evidence="2">
    <location>
        <begin position="191"/>
        <end position="193"/>
    </location>
    <ligand>
        <name>substrate</name>
    </ligand>
</feature>
<dbReference type="PROSITE" id="PS01066">
    <property type="entry name" value="UPP_SYNTHASE"/>
    <property type="match status" value="1"/>
</dbReference>
<dbReference type="GO" id="GO:0000287">
    <property type="term" value="F:magnesium ion binding"/>
    <property type="evidence" value="ECO:0007669"/>
    <property type="project" value="UniProtKB-UniRule"/>
</dbReference>
<dbReference type="SUPFAM" id="SSF64005">
    <property type="entry name" value="Undecaprenyl diphosphate synthase"/>
    <property type="match status" value="1"/>
</dbReference>
<feature type="binding site" evidence="2">
    <location>
        <position position="204"/>
    </location>
    <ligand>
        <name>Mg(2+)</name>
        <dbReference type="ChEBI" id="CHEBI:18420"/>
    </ligand>
</feature>
<feature type="binding site" evidence="2">
    <location>
        <position position="68"/>
    </location>
    <ligand>
        <name>substrate</name>
    </ligand>
</feature>
<comment type="function">
    <text evidence="2">Catalyzes the condensation of isopentenyl diphosphate (IPP) with allylic pyrophosphates generating different type of terpenoids.</text>
</comment>
<feature type="binding site" evidence="2">
    <location>
        <position position="30"/>
    </location>
    <ligand>
        <name>substrate</name>
    </ligand>
</feature>
<dbReference type="InterPro" id="IPR018520">
    <property type="entry name" value="UPP_synth-like_CS"/>
</dbReference>
<evidence type="ECO:0000313" key="3">
    <source>
        <dbReference type="EMBL" id="MBK1792176.1"/>
    </source>
</evidence>